<dbReference type="Gene3D" id="3.90.550.10">
    <property type="entry name" value="Spore Coat Polysaccharide Biosynthesis Protein SpsA, Chain A"/>
    <property type="match status" value="1"/>
</dbReference>
<organism evidence="8 9">
    <name type="scientific">Streptomyces shenzhenensis</name>
    <dbReference type="NCBI Taxonomy" id="943815"/>
    <lineage>
        <taxon>Bacteria</taxon>
        <taxon>Bacillati</taxon>
        <taxon>Actinomycetota</taxon>
        <taxon>Actinomycetes</taxon>
        <taxon>Kitasatosporales</taxon>
        <taxon>Streptomycetaceae</taxon>
        <taxon>Streptomyces</taxon>
    </lineage>
</organism>
<evidence type="ECO:0000313" key="8">
    <source>
        <dbReference type="EMBL" id="RMB80630.1"/>
    </source>
</evidence>
<name>A0A3M0HX49_9ACTN</name>
<keyword evidence="2" id="KW-0328">Glycosyltransferase</keyword>
<feature type="transmembrane region" description="Helical" evidence="7">
    <location>
        <begin position="395"/>
        <end position="417"/>
    </location>
</feature>
<evidence type="ECO:0000256" key="3">
    <source>
        <dbReference type="ARBA" id="ARBA00022679"/>
    </source>
</evidence>
<dbReference type="PANTHER" id="PTHR43867">
    <property type="entry name" value="CELLULOSE SYNTHASE CATALYTIC SUBUNIT A [UDP-FORMING]"/>
    <property type="match status" value="1"/>
</dbReference>
<evidence type="ECO:0000256" key="7">
    <source>
        <dbReference type="SAM" id="Phobius"/>
    </source>
</evidence>
<gene>
    <name evidence="8" type="ORF">CTZ28_39430</name>
</gene>
<dbReference type="EMBL" id="PENI01000040">
    <property type="protein sequence ID" value="RMB80630.1"/>
    <property type="molecule type" value="Genomic_DNA"/>
</dbReference>
<dbReference type="InterPro" id="IPR029044">
    <property type="entry name" value="Nucleotide-diphossugar_trans"/>
</dbReference>
<evidence type="ECO:0000256" key="1">
    <source>
        <dbReference type="ARBA" id="ARBA00004141"/>
    </source>
</evidence>
<dbReference type="PANTHER" id="PTHR43867:SF2">
    <property type="entry name" value="CELLULOSE SYNTHASE CATALYTIC SUBUNIT A [UDP-FORMING]"/>
    <property type="match status" value="1"/>
</dbReference>
<dbReference type="AlphaFoldDB" id="A0A3M0HX49"/>
<keyword evidence="3 8" id="KW-0808">Transferase</keyword>
<evidence type="ECO:0000256" key="4">
    <source>
        <dbReference type="ARBA" id="ARBA00022692"/>
    </source>
</evidence>
<dbReference type="Pfam" id="PF13641">
    <property type="entry name" value="Glyco_tranf_2_3"/>
    <property type="match status" value="1"/>
</dbReference>
<dbReference type="SUPFAM" id="SSF53448">
    <property type="entry name" value="Nucleotide-diphospho-sugar transferases"/>
    <property type="match status" value="1"/>
</dbReference>
<protein>
    <submittedName>
        <fullName evidence="8">N-acetyl-glucosamine transferase</fullName>
    </submittedName>
</protein>
<evidence type="ECO:0000256" key="5">
    <source>
        <dbReference type="ARBA" id="ARBA00022989"/>
    </source>
</evidence>
<dbReference type="GO" id="GO:0016020">
    <property type="term" value="C:membrane"/>
    <property type="evidence" value="ECO:0007669"/>
    <property type="project" value="UniProtKB-SubCell"/>
</dbReference>
<feature type="transmembrane region" description="Helical" evidence="7">
    <location>
        <begin position="360"/>
        <end position="383"/>
    </location>
</feature>
<keyword evidence="5 7" id="KW-1133">Transmembrane helix</keyword>
<proteinExistence type="predicted"/>
<dbReference type="OrthoDB" id="9806824at2"/>
<keyword evidence="9" id="KW-1185">Reference proteome</keyword>
<keyword evidence="4 7" id="KW-0812">Transmembrane</keyword>
<reference evidence="8 9" key="1">
    <citation type="submission" date="2017-11" db="EMBL/GenBank/DDBJ databases">
        <title>Draft genome of actinobacteria isolated from guarana (Paullinia cupana (Mart.) Ducke.</title>
        <authorList>
            <person name="Siqueira K.A."/>
            <person name="Liotti R.G."/>
            <person name="Mendes T.A.O."/>
            <person name="Soares M.A."/>
        </authorList>
    </citation>
    <scope>NUCLEOTIDE SEQUENCE [LARGE SCALE GENOMIC DNA]</scope>
    <source>
        <strain evidence="8 9">193</strain>
    </source>
</reference>
<feature type="transmembrane region" description="Helical" evidence="7">
    <location>
        <begin position="325"/>
        <end position="348"/>
    </location>
</feature>
<dbReference type="InterPro" id="IPR050321">
    <property type="entry name" value="Glycosyltr_2/OpgH_subfam"/>
</dbReference>
<feature type="transmembrane region" description="Helical" evidence="7">
    <location>
        <begin position="6"/>
        <end position="23"/>
    </location>
</feature>
<evidence type="ECO:0000313" key="9">
    <source>
        <dbReference type="Proteomes" id="UP000270471"/>
    </source>
</evidence>
<sequence length="446" mass="50433">MALALIINGVFTLYVILLVIAFLRAKPQQPGRADDFTWHYFIPCRDEESVIGDTLNYLREHYPTVHLWVIDDDSDDATAAIVRDHAGRSSFVHLVQRRRPEARMGKSHALNAAYRALDDWLPAGTDRSSVVVAVFDADARPSVNVLDVCAGPSLFGDPQMGAVQIEVRMVNRNVRNPLPDGTRLQNWFGRTLVRMQDIEFRAAISAIQTSRRTTKSVCMGGNGQFSRMSALDELAGAERVPWRGSLLEDFELGLHIMLAGYRTGYATEAWVDQEALYNLPRFVTQRTRWCQGTMQCMRYLSKTWRSPYLSNAGVIEISYYLVQPWLWLVGTVIYPLPILIFLNNLVLYPEKTMRFLGAGGAVLFTLYLVFGIAQFAVWGYLYHRRCEPSQGLLRCIGWGVAYASMIYLFYVIAWRAFGRLVSGRAGWAKTRRNAEVIVVGPIAKEA</sequence>
<comment type="caution">
    <text evidence="8">The sequence shown here is derived from an EMBL/GenBank/DDBJ whole genome shotgun (WGS) entry which is preliminary data.</text>
</comment>
<comment type="subcellular location">
    <subcellularLocation>
        <location evidence="1">Membrane</location>
        <topology evidence="1">Multi-pass membrane protein</topology>
    </subcellularLocation>
</comment>
<keyword evidence="6 7" id="KW-0472">Membrane</keyword>
<dbReference type="Proteomes" id="UP000270471">
    <property type="component" value="Unassembled WGS sequence"/>
</dbReference>
<evidence type="ECO:0000256" key="2">
    <source>
        <dbReference type="ARBA" id="ARBA00022676"/>
    </source>
</evidence>
<evidence type="ECO:0000256" key="6">
    <source>
        <dbReference type="ARBA" id="ARBA00023136"/>
    </source>
</evidence>
<dbReference type="GO" id="GO:0016757">
    <property type="term" value="F:glycosyltransferase activity"/>
    <property type="evidence" value="ECO:0007669"/>
    <property type="project" value="UniProtKB-KW"/>
</dbReference>
<accession>A0A3M0HX49</accession>